<evidence type="ECO:0000256" key="1">
    <source>
        <dbReference type="ARBA" id="ARBA00023015"/>
    </source>
</evidence>
<keyword evidence="1" id="KW-0805">Transcription regulation</keyword>
<dbReference type="OrthoDB" id="163346at2"/>
<dbReference type="InterPro" id="IPR036390">
    <property type="entry name" value="WH_DNA-bd_sf"/>
</dbReference>
<comment type="caution">
    <text evidence="5">The sequence shown here is derived from an EMBL/GenBank/DDBJ whole genome shotgun (WGS) entry which is preliminary data.</text>
</comment>
<proteinExistence type="predicted"/>
<dbReference type="PRINTS" id="PR00598">
    <property type="entry name" value="HTHMARR"/>
</dbReference>
<keyword evidence="3" id="KW-0804">Transcription</keyword>
<dbReference type="InterPro" id="IPR000835">
    <property type="entry name" value="HTH_MarR-typ"/>
</dbReference>
<feature type="domain" description="HTH marR-type" evidence="4">
    <location>
        <begin position="9"/>
        <end position="142"/>
    </location>
</feature>
<evidence type="ECO:0000313" key="6">
    <source>
        <dbReference type="Proteomes" id="UP000253090"/>
    </source>
</evidence>
<dbReference type="PANTHER" id="PTHR42756:SF1">
    <property type="entry name" value="TRANSCRIPTIONAL REPRESSOR OF EMRAB OPERON"/>
    <property type="match status" value="1"/>
</dbReference>
<dbReference type="Proteomes" id="UP000253090">
    <property type="component" value="Unassembled WGS sequence"/>
</dbReference>
<gene>
    <name evidence="5" type="ORF">DFP94_1116</name>
</gene>
<organism evidence="5 6">
    <name type="scientific">Fontibacillus phaseoli</name>
    <dbReference type="NCBI Taxonomy" id="1416533"/>
    <lineage>
        <taxon>Bacteria</taxon>
        <taxon>Bacillati</taxon>
        <taxon>Bacillota</taxon>
        <taxon>Bacilli</taxon>
        <taxon>Bacillales</taxon>
        <taxon>Paenibacillaceae</taxon>
        <taxon>Fontibacillus</taxon>
    </lineage>
</organism>
<dbReference type="GO" id="GO:0003700">
    <property type="term" value="F:DNA-binding transcription factor activity"/>
    <property type="evidence" value="ECO:0007669"/>
    <property type="project" value="InterPro"/>
</dbReference>
<dbReference type="SMART" id="SM00347">
    <property type="entry name" value="HTH_MARR"/>
    <property type="match status" value="1"/>
</dbReference>
<dbReference type="Pfam" id="PF01047">
    <property type="entry name" value="MarR"/>
    <property type="match status" value="1"/>
</dbReference>
<dbReference type="EMBL" id="QPJW01000011">
    <property type="protein sequence ID" value="RCX16659.1"/>
    <property type="molecule type" value="Genomic_DNA"/>
</dbReference>
<evidence type="ECO:0000256" key="3">
    <source>
        <dbReference type="ARBA" id="ARBA00023163"/>
    </source>
</evidence>
<evidence type="ECO:0000256" key="2">
    <source>
        <dbReference type="ARBA" id="ARBA00023125"/>
    </source>
</evidence>
<keyword evidence="6" id="KW-1185">Reference proteome</keyword>
<evidence type="ECO:0000313" key="5">
    <source>
        <dbReference type="EMBL" id="RCX16659.1"/>
    </source>
</evidence>
<accession>A0A369B563</accession>
<keyword evidence="2 5" id="KW-0238">DNA-binding</keyword>
<dbReference type="PROSITE" id="PS50995">
    <property type="entry name" value="HTH_MARR_2"/>
    <property type="match status" value="1"/>
</dbReference>
<sequence length="154" mass="17917">MIMGEDIKAQRLMEVLGRFRKAEWHKQVLDGYKPSELRVLFIIQKGSLKEERGITVSSISSMMRVSPPTVTPLVRSLESGGLVVRIHDQEDRRVVRVKLTEEGERVRQEAKTVYARHFKELSDFLGDERSTQLADLLELVFEFLKERHNRDLPK</sequence>
<reference evidence="5 6" key="1">
    <citation type="submission" date="2018-07" db="EMBL/GenBank/DDBJ databases">
        <title>Genomic Encyclopedia of Type Strains, Phase III (KMG-III): the genomes of soil and plant-associated and newly described type strains.</title>
        <authorList>
            <person name="Whitman W."/>
        </authorList>
    </citation>
    <scope>NUCLEOTIDE SEQUENCE [LARGE SCALE GENOMIC DNA]</scope>
    <source>
        <strain evidence="5 6">CECT 8333</strain>
    </source>
</reference>
<protein>
    <submittedName>
        <fullName evidence="5">DNA-binding MarR family transcriptional regulator</fullName>
    </submittedName>
</protein>
<dbReference type="Gene3D" id="1.10.10.10">
    <property type="entry name" value="Winged helix-like DNA-binding domain superfamily/Winged helix DNA-binding domain"/>
    <property type="match status" value="1"/>
</dbReference>
<dbReference type="GO" id="GO:0003677">
    <property type="term" value="F:DNA binding"/>
    <property type="evidence" value="ECO:0007669"/>
    <property type="project" value="UniProtKB-KW"/>
</dbReference>
<name>A0A369B563_9BACL</name>
<dbReference type="SUPFAM" id="SSF46785">
    <property type="entry name" value="Winged helix' DNA-binding domain"/>
    <property type="match status" value="1"/>
</dbReference>
<evidence type="ECO:0000259" key="4">
    <source>
        <dbReference type="PROSITE" id="PS50995"/>
    </source>
</evidence>
<dbReference type="InterPro" id="IPR036388">
    <property type="entry name" value="WH-like_DNA-bd_sf"/>
</dbReference>
<dbReference type="AlphaFoldDB" id="A0A369B563"/>
<dbReference type="PANTHER" id="PTHR42756">
    <property type="entry name" value="TRANSCRIPTIONAL REGULATOR, MARR"/>
    <property type="match status" value="1"/>
</dbReference>